<dbReference type="EMBL" id="BTRK01000006">
    <property type="protein sequence ID" value="GMR61354.1"/>
    <property type="molecule type" value="Genomic_DNA"/>
</dbReference>
<feature type="non-terminal residue" evidence="2">
    <location>
        <position position="116"/>
    </location>
</feature>
<reference evidence="3" key="1">
    <citation type="submission" date="2022-10" db="EMBL/GenBank/DDBJ databases">
        <title>Genome assembly of Pristionchus species.</title>
        <authorList>
            <person name="Yoshida K."/>
            <person name="Sommer R.J."/>
        </authorList>
    </citation>
    <scope>NUCLEOTIDE SEQUENCE [LARGE SCALE GENOMIC DNA]</scope>
    <source>
        <strain evidence="3">RS5460</strain>
    </source>
</reference>
<gene>
    <name evidence="2" type="ORF">PMAYCL1PPCAC_31549</name>
</gene>
<sequence>SVVLSSGRSGARRRASTRSQCSSVSSGRGGARSGSLRRSGSGSIPAARSRTIPAGRRASARSSSLVRSGSRSRPATAATSSTAGRHLVRSIVLGDRYTEFASIDELPIGTILCVLC</sequence>
<protein>
    <submittedName>
        <fullName evidence="2">Uncharacterized protein</fullName>
    </submittedName>
</protein>
<organism evidence="2 3">
    <name type="scientific">Pristionchus mayeri</name>
    <dbReference type="NCBI Taxonomy" id="1317129"/>
    <lineage>
        <taxon>Eukaryota</taxon>
        <taxon>Metazoa</taxon>
        <taxon>Ecdysozoa</taxon>
        <taxon>Nematoda</taxon>
        <taxon>Chromadorea</taxon>
        <taxon>Rhabditida</taxon>
        <taxon>Rhabditina</taxon>
        <taxon>Diplogasteromorpha</taxon>
        <taxon>Diplogasteroidea</taxon>
        <taxon>Neodiplogasteridae</taxon>
        <taxon>Pristionchus</taxon>
    </lineage>
</organism>
<dbReference type="AlphaFoldDB" id="A0AAN5DDZ0"/>
<feature type="non-terminal residue" evidence="2">
    <location>
        <position position="1"/>
    </location>
</feature>
<feature type="region of interest" description="Disordered" evidence="1">
    <location>
        <begin position="1"/>
        <end position="83"/>
    </location>
</feature>
<feature type="compositionally biased region" description="Low complexity" evidence="1">
    <location>
        <begin position="17"/>
        <end position="26"/>
    </location>
</feature>
<feature type="compositionally biased region" description="Low complexity" evidence="1">
    <location>
        <begin position="54"/>
        <end position="83"/>
    </location>
</feature>
<comment type="caution">
    <text evidence="2">The sequence shown here is derived from an EMBL/GenBank/DDBJ whole genome shotgun (WGS) entry which is preliminary data.</text>
</comment>
<dbReference type="Proteomes" id="UP001328107">
    <property type="component" value="Unassembled WGS sequence"/>
</dbReference>
<evidence type="ECO:0000313" key="2">
    <source>
        <dbReference type="EMBL" id="GMR61354.1"/>
    </source>
</evidence>
<evidence type="ECO:0000313" key="3">
    <source>
        <dbReference type="Proteomes" id="UP001328107"/>
    </source>
</evidence>
<accession>A0AAN5DDZ0</accession>
<proteinExistence type="predicted"/>
<feature type="compositionally biased region" description="Low complexity" evidence="1">
    <location>
        <begin position="33"/>
        <end position="43"/>
    </location>
</feature>
<name>A0AAN5DDZ0_9BILA</name>
<evidence type="ECO:0000256" key="1">
    <source>
        <dbReference type="SAM" id="MobiDB-lite"/>
    </source>
</evidence>
<keyword evidence="3" id="KW-1185">Reference proteome</keyword>